<evidence type="ECO:0000313" key="2">
    <source>
        <dbReference type="Proteomes" id="UP001164539"/>
    </source>
</evidence>
<comment type="caution">
    <text evidence="1">The sequence shown here is derived from an EMBL/GenBank/DDBJ whole genome shotgun (WGS) entry which is preliminary data.</text>
</comment>
<name>A0ACC1Y4Q1_MELAZ</name>
<accession>A0ACC1Y4Q1</accession>
<evidence type="ECO:0000313" key="1">
    <source>
        <dbReference type="EMBL" id="KAJ4718366.1"/>
    </source>
</evidence>
<proteinExistence type="predicted"/>
<gene>
    <name evidence="1" type="ORF">OWV82_010057</name>
</gene>
<dbReference type="Proteomes" id="UP001164539">
    <property type="component" value="Chromosome 5"/>
</dbReference>
<sequence>MGNICSIQISYDAIFSKCWDCIAGKATYLYKLEENLAKLETAMEELNELRNDVKMRVRNAEEQQLRPLDQVQGWLRRVEAMVNEVNELIADGPEEIEKLCVERCCSRNCMSSLQVREKALVEGRPSEATVGLEPMCDKLWSCLVNEETKSKAEIGEKIGFSDDRWKNKSIDQKAIDIFRVLSRKKFVLLLDDIWERIELTKLGIPHPTRENRSKVIFTTRSEEVCGRMEADKKIKVECLGWEDAWNLFRRKVGEEALNMHWEIPKLAETVAKECGGLPLALITIGRAMACKKTPQEWQHAIMVLKRTASAFSGMGEEVFPLLKFSYDNLPTEKVRACFLFCALFPEDFLIKKSDLVDYWICEEILDFDEYEGIIRASNQGFDIIGTLLYACLLEDIGDKVKMHDVIRDMALWIANDCGNAVENFLVLAGTGINKAPEVAKWRGIKKMSLMANHIEELTQKPACSNLFTLFLNDNHLHTIGNDFFHFMPALRVLDLSKNEGIIQLPTGISELVSLLYLNLSKTGIRQLPIELKNLIKLKYLNLDLTRSLSVIPRQVMSSFSMLQVLKMIGCGYSVEEASGFPGGNEDFVQELESLEHLNTLGVTIRNATSLQSLLHSHKLQSCIQALLLKNFSSSNLIQIAFLENLNRIHELRIIDCTNLEELSIDLVAETTKMLQQPWQSVHRQLLKVAGLNMACFRTKHYITQRIKLHQNGRNSQC</sequence>
<dbReference type="EMBL" id="CM051398">
    <property type="protein sequence ID" value="KAJ4718366.1"/>
    <property type="molecule type" value="Genomic_DNA"/>
</dbReference>
<reference evidence="1 2" key="1">
    <citation type="journal article" date="2023" name="Science">
        <title>Complex scaffold remodeling in plant triterpene biosynthesis.</title>
        <authorList>
            <person name="De La Pena R."/>
            <person name="Hodgson H."/>
            <person name="Liu J.C."/>
            <person name="Stephenson M.J."/>
            <person name="Martin A.C."/>
            <person name="Owen C."/>
            <person name="Harkess A."/>
            <person name="Leebens-Mack J."/>
            <person name="Jimenez L.E."/>
            <person name="Osbourn A."/>
            <person name="Sattely E.S."/>
        </authorList>
    </citation>
    <scope>NUCLEOTIDE SEQUENCE [LARGE SCALE GENOMIC DNA]</scope>
    <source>
        <strain evidence="2">cv. JPN11</strain>
        <tissue evidence="1">Leaf</tissue>
    </source>
</reference>
<protein>
    <submittedName>
        <fullName evidence="1">Disease resistance protein</fullName>
    </submittedName>
</protein>
<keyword evidence="2" id="KW-1185">Reference proteome</keyword>
<organism evidence="1 2">
    <name type="scientific">Melia azedarach</name>
    <name type="common">Chinaberry tree</name>
    <dbReference type="NCBI Taxonomy" id="155640"/>
    <lineage>
        <taxon>Eukaryota</taxon>
        <taxon>Viridiplantae</taxon>
        <taxon>Streptophyta</taxon>
        <taxon>Embryophyta</taxon>
        <taxon>Tracheophyta</taxon>
        <taxon>Spermatophyta</taxon>
        <taxon>Magnoliopsida</taxon>
        <taxon>eudicotyledons</taxon>
        <taxon>Gunneridae</taxon>
        <taxon>Pentapetalae</taxon>
        <taxon>rosids</taxon>
        <taxon>malvids</taxon>
        <taxon>Sapindales</taxon>
        <taxon>Meliaceae</taxon>
        <taxon>Melia</taxon>
    </lineage>
</organism>